<keyword evidence="7 8" id="KW-0472">Membrane</keyword>
<dbReference type="EMBL" id="SDJR01000012">
    <property type="protein sequence ID" value="RXR22717.1"/>
    <property type="molecule type" value="Genomic_DNA"/>
</dbReference>
<dbReference type="OrthoDB" id="92598at2"/>
<accession>A0A4Q1KPN7</accession>
<dbReference type="PANTHER" id="PTHR30614:SF0">
    <property type="entry name" value="L-CYSTINE TRANSPORT SYSTEM PERMEASE PROTEIN TCYL"/>
    <property type="match status" value="1"/>
</dbReference>
<sequence>MAPPPSTPTPDGSPSGGSASHRSATKPADRIPDRIHAVPVPRPGRWAAAVVLLVLAAMAVHGLVTNEKFRWDVVWLYLRDVQIMRGVGWTLILTFSSMAIAVVLAVILAIMRRSDNPVMRATSWFYIWFFRGTPIYTQLVFWGLISVLYPKLSLGIPFGPEWFVFDTADLFTAARAAILGLALNEAAYLAEIVRAGLGSVDPGQAEAAKALGMKDGKILRRIILPQAMRVIVPPTGNETISMLKTTSLVLAVPFSLDLTFASNAIANRIFLPIPLLMVAAIWYLLITSILMVGQHFIEQYYGRGFGTSTGSSRRRKPGKGPKKPSKQEAIAASGTTANADPFLEVTP</sequence>
<protein>
    <submittedName>
        <fullName evidence="12">Amino acid ABC transporter permease</fullName>
    </submittedName>
</protein>
<keyword evidence="14" id="KW-1185">Reference proteome</keyword>
<keyword evidence="4 8" id="KW-0812">Transmembrane</keyword>
<dbReference type="GO" id="GO:0043190">
    <property type="term" value="C:ATP-binding cassette (ABC) transporter complex"/>
    <property type="evidence" value="ECO:0007669"/>
    <property type="project" value="InterPro"/>
</dbReference>
<evidence type="ECO:0000313" key="13">
    <source>
        <dbReference type="Proteomes" id="UP000289805"/>
    </source>
</evidence>
<organism evidence="12 13">
    <name type="scientific">Oerskovia turbata</name>
    <dbReference type="NCBI Taxonomy" id="1713"/>
    <lineage>
        <taxon>Bacteria</taxon>
        <taxon>Bacillati</taxon>
        <taxon>Actinomycetota</taxon>
        <taxon>Actinomycetes</taxon>
        <taxon>Micrococcales</taxon>
        <taxon>Cellulomonadaceae</taxon>
        <taxon>Oerskovia</taxon>
    </lineage>
</organism>
<evidence type="ECO:0000313" key="14">
    <source>
        <dbReference type="Proteomes" id="UP000290517"/>
    </source>
</evidence>
<evidence type="ECO:0000256" key="2">
    <source>
        <dbReference type="ARBA" id="ARBA00022448"/>
    </source>
</evidence>
<evidence type="ECO:0000256" key="3">
    <source>
        <dbReference type="ARBA" id="ARBA00022475"/>
    </source>
</evidence>
<feature type="transmembrane region" description="Helical" evidence="8">
    <location>
        <begin position="86"/>
        <end position="111"/>
    </location>
</feature>
<evidence type="ECO:0000256" key="9">
    <source>
        <dbReference type="SAM" id="MobiDB-lite"/>
    </source>
</evidence>
<feature type="region of interest" description="Disordered" evidence="9">
    <location>
        <begin position="308"/>
        <end position="347"/>
    </location>
</feature>
<dbReference type="STRING" id="1713.GCA_000718325_02901"/>
<dbReference type="GO" id="GO:0022857">
    <property type="term" value="F:transmembrane transporter activity"/>
    <property type="evidence" value="ECO:0007669"/>
    <property type="project" value="InterPro"/>
</dbReference>
<dbReference type="InterPro" id="IPR010065">
    <property type="entry name" value="AA_ABC_transptr_permease_3TM"/>
</dbReference>
<feature type="compositionally biased region" description="Low complexity" evidence="9">
    <location>
        <begin position="9"/>
        <end position="20"/>
    </location>
</feature>
<keyword evidence="3" id="KW-1003">Cell membrane</keyword>
<comment type="subcellular location">
    <subcellularLocation>
        <location evidence="1 8">Cell membrane</location>
        <topology evidence="1 8">Multi-pass membrane protein</topology>
    </subcellularLocation>
</comment>
<feature type="transmembrane region" description="Helical" evidence="8">
    <location>
        <begin position="123"/>
        <end position="149"/>
    </location>
</feature>
<dbReference type="InterPro" id="IPR035906">
    <property type="entry name" value="MetI-like_sf"/>
</dbReference>
<dbReference type="NCBIfam" id="TIGR01726">
    <property type="entry name" value="HEQRo_perm_3TM"/>
    <property type="match status" value="1"/>
</dbReference>
<dbReference type="Proteomes" id="UP000289805">
    <property type="component" value="Unassembled WGS sequence"/>
</dbReference>
<feature type="region of interest" description="Disordered" evidence="9">
    <location>
        <begin position="1"/>
        <end position="27"/>
    </location>
</feature>
<dbReference type="GO" id="GO:0006865">
    <property type="term" value="P:amino acid transport"/>
    <property type="evidence" value="ECO:0007669"/>
    <property type="project" value="UniProtKB-KW"/>
</dbReference>
<evidence type="ECO:0000256" key="6">
    <source>
        <dbReference type="ARBA" id="ARBA00022989"/>
    </source>
</evidence>
<evidence type="ECO:0000313" key="11">
    <source>
        <dbReference type="EMBL" id="RXR22717.1"/>
    </source>
</evidence>
<dbReference type="EMBL" id="SDJQ01000020">
    <property type="protein sequence ID" value="RXR32053.1"/>
    <property type="molecule type" value="Genomic_DNA"/>
</dbReference>
<dbReference type="PROSITE" id="PS50928">
    <property type="entry name" value="ABC_TM1"/>
    <property type="match status" value="1"/>
</dbReference>
<feature type="compositionally biased region" description="Basic residues" evidence="9">
    <location>
        <begin position="312"/>
        <end position="324"/>
    </location>
</feature>
<evidence type="ECO:0000256" key="4">
    <source>
        <dbReference type="ARBA" id="ARBA00022692"/>
    </source>
</evidence>
<gene>
    <name evidence="11" type="ORF">EQW73_16010</name>
    <name evidence="12" type="ORF">EQW78_15110</name>
</gene>
<dbReference type="Proteomes" id="UP000290517">
    <property type="component" value="Unassembled WGS sequence"/>
</dbReference>
<dbReference type="PANTHER" id="PTHR30614">
    <property type="entry name" value="MEMBRANE COMPONENT OF AMINO ACID ABC TRANSPORTER"/>
    <property type="match status" value="1"/>
</dbReference>
<keyword evidence="5" id="KW-0029">Amino-acid transport</keyword>
<feature type="transmembrane region" description="Helical" evidence="8">
    <location>
        <begin position="272"/>
        <end position="293"/>
    </location>
</feature>
<reference evidence="13 14" key="1">
    <citation type="submission" date="2019-01" db="EMBL/GenBank/DDBJ databases">
        <title>Oerskovia turbata Genome sequencing and assembly.</title>
        <authorList>
            <person name="Dou T."/>
        </authorList>
    </citation>
    <scope>NUCLEOTIDE SEQUENCE [LARGE SCALE GENOMIC DNA]</scope>
    <source>
        <strain evidence="12 13">JCM12123</strain>
        <strain evidence="11 14">JCM3160</strain>
    </source>
</reference>
<feature type="domain" description="ABC transmembrane type-1" evidence="10">
    <location>
        <begin position="87"/>
        <end position="294"/>
    </location>
</feature>
<dbReference type="Gene3D" id="1.10.3720.10">
    <property type="entry name" value="MetI-like"/>
    <property type="match status" value="1"/>
</dbReference>
<evidence type="ECO:0000259" key="10">
    <source>
        <dbReference type="PROSITE" id="PS50928"/>
    </source>
</evidence>
<dbReference type="CDD" id="cd06261">
    <property type="entry name" value="TM_PBP2"/>
    <property type="match status" value="1"/>
</dbReference>
<evidence type="ECO:0000256" key="5">
    <source>
        <dbReference type="ARBA" id="ARBA00022970"/>
    </source>
</evidence>
<dbReference type="InterPro" id="IPR000515">
    <property type="entry name" value="MetI-like"/>
</dbReference>
<evidence type="ECO:0000313" key="12">
    <source>
        <dbReference type="EMBL" id="RXR32053.1"/>
    </source>
</evidence>
<comment type="caution">
    <text evidence="12">The sequence shown here is derived from an EMBL/GenBank/DDBJ whole genome shotgun (WGS) entry which is preliminary data.</text>
</comment>
<comment type="similarity">
    <text evidence="8">Belongs to the binding-protein-dependent transport system permease family.</text>
</comment>
<dbReference type="SUPFAM" id="SSF161098">
    <property type="entry name" value="MetI-like"/>
    <property type="match status" value="1"/>
</dbReference>
<evidence type="ECO:0000256" key="7">
    <source>
        <dbReference type="ARBA" id="ARBA00023136"/>
    </source>
</evidence>
<dbReference type="Pfam" id="PF00528">
    <property type="entry name" value="BPD_transp_1"/>
    <property type="match status" value="1"/>
</dbReference>
<evidence type="ECO:0000256" key="1">
    <source>
        <dbReference type="ARBA" id="ARBA00004651"/>
    </source>
</evidence>
<dbReference type="AlphaFoldDB" id="A0A4Q1KPN7"/>
<keyword evidence="2 8" id="KW-0813">Transport</keyword>
<name>A0A4Q1KPN7_9CELL</name>
<feature type="transmembrane region" description="Helical" evidence="8">
    <location>
        <begin position="46"/>
        <end position="65"/>
    </location>
</feature>
<dbReference type="InterPro" id="IPR043429">
    <property type="entry name" value="ArtM/GltK/GlnP/TcyL/YhdX-like"/>
</dbReference>
<keyword evidence="6 8" id="KW-1133">Transmembrane helix</keyword>
<proteinExistence type="inferred from homology"/>
<evidence type="ECO:0000256" key="8">
    <source>
        <dbReference type="RuleBase" id="RU363032"/>
    </source>
</evidence>
<dbReference type="RefSeq" id="WP_084690313.1">
    <property type="nucleotide sequence ID" value="NZ_JOFV01000014.1"/>
</dbReference>